<dbReference type="Pfam" id="PF09836">
    <property type="entry name" value="DUF2063"/>
    <property type="match status" value="1"/>
</dbReference>
<dbReference type="RefSeq" id="WP_012163452.1">
    <property type="nucleotide sequence ID" value="NC_009925.1"/>
</dbReference>
<accession>B0CCJ2</accession>
<dbReference type="STRING" id="329726.AM1_3025"/>
<protein>
    <recommendedName>
        <fullName evidence="1">Putative DNA-binding domain-containing protein</fullName>
    </recommendedName>
</protein>
<dbReference type="eggNOG" id="COG3219">
    <property type="taxonomic scope" value="Bacteria"/>
</dbReference>
<dbReference type="KEGG" id="amr:AM1_3025"/>
<evidence type="ECO:0000259" key="1">
    <source>
        <dbReference type="Pfam" id="PF09836"/>
    </source>
</evidence>
<feature type="domain" description="Putative DNA-binding" evidence="1">
    <location>
        <begin position="10"/>
        <end position="106"/>
    </location>
</feature>
<reference evidence="2 3" key="1">
    <citation type="journal article" date="2008" name="Proc. Natl. Acad. Sci. U.S.A.">
        <title>Niche adaptation and genome expansion in the chlorophyll d-producing cyanobacterium Acaryochloris marina.</title>
        <authorList>
            <person name="Swingley W.D."/>
            <person name="Chen M."/>
            <person name="Cheung P.C."/>
            <person name="Conrad A.L."/>
            <person name="Dejesa L.C."/>
            <person name="Hao J."/>
            <person name="Honchak B.M."/>
            <person name="Karbach L.E."/>
            <person name="Kurdoglu A."/>
            <person name="Lahiri S."/>
            <person name="Mastrian S.D."/>
            <person name="Miyashita H."/>
            <person name="Page L."/>
            <person name="Ramakrishna P."/>
            <person name="Satoh S."/>
            <person name="Sattley W.M."/>
            <person name="Shimada Y."/>
            <person name="Taylor H.L."/>
            <person name="Tomo T."/>
            <person name="Tsuchiya T."/>
            <person name="Wang Z.T."/>
            <person name="Raymond J."/>
            <person name="Mimuro M."/>
            <person name="Blankenship R.E."/>
            <person name="Touchman J.W."/>
        </authorList>
    </citation>
    <scope>NUCLEOTIDE SEQUENCE [LARGE SCALE GENOMIC DNA]</scope>
    <source>
        <strain evidence="3">MBIC 11017</strain>
    </source>
</reference>
<dbReference type="InterPro" id="IPR044922">
    <property type="entry name" value="DUF2063_N_sf"/>
</dbReference>
<gene>
    <name evidence="2" type="ordered locus">AM1_3025</name>
</gene>
<dbReference type="InterPro" id="IPR018640">
    <property type="entry name" value="DUF2063"/>
</dbReference>
<proteinExistence type="predicted"/>
<name>B0CCJ2_ACAM1</name>
<dbReference type="EMBL" id="CP000828">
    <property type="protein sequence ID" value="ABW28021.1"/>
    <property type="molecule type" value="Genomic_DNA"/>
</dbReference>
<dbReference type="AlphaFoldDB" id="B0CCJ2"/>
<keyword evidence="3" id="KW-1185">Reference proteome</keyword>
<evidence type="ECO:0000313" key="3">
    <source>
        <dbReference type="Proteomes" id="UP000000268"/>
    </source>
</evidence>
<organism evidence="2 3">
    <name type="scientific">Acaryochloris marina (strain MBIC 11017)</name>
    <dbReference type="NCBI Taxonomy" id="329726"/>
    <lineage>
        <taxon>Bacteria</taxon>
        <taxon>Bacillati</taxon>
        <taxon>Cyanobacteriota</taxon>
        <taxon>Cyanophyceae</taxon>
        <taxon>Acaryochloridales</taxon>
        <taxon>Acaryochloridaceae</taxon>
        <taxon>Acaryochloris</taxon>
    </lineage>
</organism>
<dbReference type="Gene3D" id="1.10.150.690">
    <property type="entry name" value="DUF2063"/>
    <property type="match status" value="1"/>
</dbReference>
<dbReference type="Proteomes" id="UP000000268">
    <property type="component" value="Chromosome"/>
</dbReference>
<evidence type="ECO:0000313" key="2">
    <source>
        <dbReference type="EMBL" id="ABW28021.1"/>
    </source>
</evidence>
<dbReference type="HOGENOM" id="CLU_086594_3_0_3"/>
<sequence length="269" mass="30381">MSTPPPELRELQRLFYGAISTKDADSIQQLQPQMRSTEHLSFERGLSAYQGSVVGKLSRALEDIYPVCCRLVGVQFFTAMARQYIRRNPSQSHDLGDYGEQLPAFIAAFEPAASLPYLPDVARLEWHWHCIFNSSDQPGLDLAALGQVPPDRWPELVLQLPDHSVLMTSPYPVHRIWQVNQANAASTETIDLNEGDVNLFLWRDQYETRIDLPNVAEWQLLQAFASGAPFGEICAQFEHNDEIDVAALLPIWVQRGWISGFMLGLDENS</sequence>